<reference evidence="4" key="1">
    <citation type="journal article" date="2019" name="Int. J. Syst. Evol. Microbiol.">
        <title>The Global Catalogue of Microorganisms (GCM) 10K type strain sequencing project: providing services to taxonomists for standard genome sequencing and annotation.</title>
        <authorList>
            <consortium name="The Broad Institute Genomics Platform"/>
            <consortium name="The Broad Institute Genome Sequencing Center for Infectious Disease"/>
            <person name="Wu L."/>
            <person name="Ma J."/>
        </authorList>
    </citation>
    <scope>NUCLEOTIDE SEQUENCE [LARGE SCALE GENOMIC DNA]</scope>
    <source>
        <strain evidence="4">CGMCC 4.7304</strain>
    </source>
</reference>
<dbReference type="EMBL" id="JBHSPB010000011">
    <property type="protein sequence ID" value="MFC5722285.1"/>
    <property type="molecule type" value="Genomic_DNA"/>
</dbReference>
<dbReference type="InterPro" id="IPR036779">
    <property type="entry name" value="LysM_dom_sf"/>
</dbReference>
<gene>
    <name evidence="3" type="ORF">ACFP1Z_19145</name>
</gene>
<accession>A0ABW0Z0C1</accession>
<comment type="caution">
    <text evidence="3">The sequence shown here is derived from an EMBL/GenBank/DDBJ whole genome shotgun (WGS) entry which is preliminary data.</text>
</comment>
<keyword evidence="4" id="KW-1185">Reference proteome</keyword>
<sequence>MSTSRQGLASGSPSSRQFSVVVRGDSLQSIAAHSTGRATDWRQIAELNGIDDPSKVRPGTVLVLPNATD</sequence>
<organism evidence="3 4">
    <name type="scientific">Streptomyces gamaensis</name>
    <dbReference type="NCBI Taxonomy" id="1763542"/>
    <lineage>
        <taxon>Bacteria</taxon>
        <taxon>Bacillati</taxon>
        <taxon>Actinomycetota</taxon>
        <taxon>Actinomycetes</taxon>
        <taxon>Kitasatosporales</taxon>
        <taxon>Streptomycetaceae</taxon>
        <taxon>Streptomyces</taxon>
    </lineage>
</organism>
<dbReference type="Gene3D" id="3.10.350.10">
    <property type="entry name" value="LysM domain"/>
    <property type="match status" value="1"/>
</dbReference>
<evidence type="ECO:0000313" key="3">
    <source>
        <dbReference type="EMBL" id="MFC5722285.1"/>
    </source>
</evidence>
<feature type="domain" description="LysM" evidence="2">
    <location>
        <begin position="17"/>
        <end position="64"/>
    </location>
</feature>
<proteinExistence type="predicted"/>
<dbReference type="SMART" id="SM00257">
    <property type="entry name" value="LysM"/>
    <property type="match status" value="1"/>
</dbReference>
<evidence type="ECO:0000256" key="1">
    <source>
        <dbReference type="SAM" id="MobiDB-lite"/>
    </source>
</evidence>
<protein>
    <submittedName>
        <fullName evidence="3">LysM peptidoglycan-binding domain-containing protein</fullName>
    </submittedName>
</protein>
<evidence type="ECO:0000259" key="2">
    <source>
        <dbReference type="PROSITE" id="PS51782"/>
    </source>
</evidence>
<dbReference type="RefSeq" id="WP_390317670.1">
    <property type="nucleotide sequence ID" value="NZ_JBHSPB010000011.1"/>
</dbReference>
<dbReference type="Proteomes" id="UP001596083">
    <property type="component" value="Unassembled WGS sequence"/>
</dbReference>
<feature type="region of interest" description="Disordered" evidence="1">
    <location>
        <begin position="50"/>
        <end position="69"/>
    </location>
</feature>
<dbReference type="InterPro" id="IPR018392">
    <property type="entry name" value="LysM"/>
</dbReference>
<dbReference type="SUPFAM" id="SSF54106">
    <property type="entry name" value="LysM domain"/>
    <property type="match status" value="1"/>
</dbReference>
<dbReference type="CDD" id="cd00118">
    <property type="entry name" value="LysM"/>
    <property type="match status" value="1"/>
</dbReference>
<dbReference type="PROSITE" id="PS51782">
    <property type="entry name" value="LYSM"/>
    <property type="match status" value="1"/>
</dbReference>
<dbReference type="Pfam" id="PF01476">
    <property type="entry name" value="LysM"/>
    <property type="match status" value="1"/>
</dbReference>
<evidence type="ECO:0000313" key="4">
    <source>
        <dbReference type="Proteomes" id="UP001596083"/>
    </source>
</evidence>
<name>A0ABW0Z0C1_9ACTN</name>